<name>A0A8H7DFH5_9AGAR</name>
<proteinExistence type="predicted"/>
<reference evidence="1" key="1">
    <citation type="submission" date="2020-05" db="EMBL/GenBank/DDBJ databases">
        <title>Mycena genomes resolve the evolution of fungal bioluminescence.</title>
        <authorList>
            <person name="Tsai I.J."/>
        </authorList>
    </citation>
    <scope>NUCLEOTIDE SEQUENCE</scope>
    <source>
        <strain evidence="1">CCC161011</strain>
    </source>
</reference>
<dbReference type="EMBL" id="JACAZI010000002">
    <property type="protein sequence ID" value="KAF7369536.1"/>
    <property type="molecule type" value="Genomic_DNA"/>
</dbReference>
<organism evidence="1 2">
    <name type="scientific">Mycena venus</name>
    <dbReference type="NCBI Taxonomy" id="2733690"/>
    <lineage>
        <taxon>Eukaryota</taxon>
        <taxon>Fungi</taxon>
        <taxon>Dikarya</taxon>
        <taxon>Basidiomycota</taxon>
        <taxon>Agaricomycotina</taxon>
        <taxon>Agaricomycetes</taxon>
        <taxon>Agaricomycetidae</taxon>
        <taxon>Agaricales</taxon>
        <taxon>Marasmiineae</taxon>
        <taxon>Mycenaceae</taxon>
        <taxon>Mycena</taxon>
    </lineage>
</organism>
<protein>
    <submittedName>
        <fullName evidence="1">Uncharacterized protein</fullName>
    </submittedName>
</protein>
<dbReference type="AlphaFoldDB" id="A0A8H7DFH5"/>
<dbReference type="OrthoDB" id="2364174at2759"/>
<keyword evidence="2" id="KW-1185">Reference proteome</keyword>
<accession>A0A8H7DFH5</accession>
<evidence type="ECO:0000313" key="1">
    <source>
        <dbReference type="EMBL" id="KAF7369536.1"/>
    </source>
</evidence>
<evidence type="ECO:0000313" key="2">
    <source>
        <dbReference type="Proteomes" id="UP000620124"/>
    </source>
</evidence>
<dbReference type="Proteomes" id="UP000620124">
    <property type="component" value="Unassembled WGS sequence"/>
</dbReference>
<gene>
    <name evidence="1" type="ORF">MVEN_00283500</name>
</gene>
<comment type="caution">
    <text evidence="1">The sequence shown here is derived from an EMBL/GenBank/DDBJ whole genome shotgun (WGS) entry which is preliminary data.</text>
</comment>
<sequence length="322" mass="36472">MLPRAAKLPPAVRENVREMYEGHKERFENELSELLGVPWTFDFDPLAIYPYAELQPSDFPKEYLGNVLQIYMAGAVTSLKWLVEKYGDTGRKELNKIAHAHTIELDVGEPEQIVNPFDSGTAVVDGKLAILFKADGFGSMPDYALTQDSLFPALTAASESMSQPMTFLARLGLNMNYGREKTLLEQIRKKFSDMLKKEITLDPNFDKVFAKLLAESKRPGNRLASVLHGWQLEFGLHVSNYFGVAAYQMQSIGFGTDEVLRERFHNLVDSGIIKLRIVDALKRNKDFEVEIKDGVLYVQTTPEKWCLWSHNNNDDIDVGDFA</sequence>